<dbReference type="Proteomes" id="UP000001542">
    <property type="component" value="Unassembled WGS sequence"/>
</dbReference>
<dbReference type="KEGG" id="tva:4766956"/>
<reference evidence="7" key="1">
    <citation type="submission" date="2006-10" db="EMBL/GenBank/DDBJ databases">
        <authorList>
            <person name="Amadeo P."/>
            <person name="Zhao Q."/>
            <person name="Wortman J."/>
            <person name="Fraser-Liggett C."/>
            <person name="Carlton J."/>
        </authorList>
    </citation>
    <scope>NUCLEOTIDE SEQUENCE</scope>
    <source>
        <strain evidence="7">G3</strain>
    </source>
</reference>
<dbReference type="PANTHER" id="PTHR10270:SF161">
    <property type="entry name" value="SEX-DETERMINING REGION Y PROTEIN"/>
    <property type="match status" value="1"/>
</dbReference>
<dbReference type="InParanoid" id="A2EE44"/>
<protein>
    <submittedName>
        <fullName evidence="7">HMG box family protein</fullName>
    </submittedName>
</protein>
<dbReference type="PRINTS" id="PR00886">
    <property type="entry name" value="HIGHMOBLTY12"/>
</dbReference>
<dbReference type="GO" id="GO:0000978">
    <property type="term" value="F:RNA polymerase II cis-regulatory region sequence-specific DNA binding"/>
    <property type="evidence" value="ECO:0000318"/>
    <property type="project" value="GO_Central"/>
</dbReference>
<dbReference type="VEuPathDB" id="TrichDB:TVAGG3_0614570"/>
<keyword evidence="2 4" id="KW-0238">DNA-binding</keyword>
<evidence type="ECO:0000256" key="4">
    <source>
        <dbReference type="PROSITE-ProRule" id="PRU00267"/>
    </source>
</evidence>
<dbReference type="InterPro" id="IPR009071">
    <property type="entry name" value="HMG_box_dom"/>
</dbReference>
<dbReference type="GO" id="GO:0030154">
    <property type="term" value="P:cell differentiation"/>
    <property type="evidence" value="ECO:0000318"/>
    <property type="project" value="GO_Central"/>
</dbReference>
<dbReference type="SMR" id="A2EE44"/>
<keyword evidence="1" id="KW-0805">Transcription regulation</keyword>
<dbReference type="PANTHER" id="PTHR10270">
    <property type="entry name" value="SOX TRANSCRIPTION FACTOR"/>
    <property type="match status" value="1"/>
</dbReference>
<evidence type="ECO:0000256" key="3">
    <source>
        <dbReference type="ARBA" id="ARBA00023163"/>
    </source>
</evidence>
<sequence length="212" mass="23849">MEGTNAMYGAPANQWPMNPMPPAMPQQDTGDAQDMDEGDNAHRPPNAFILYSQAMRSQVRQENPSLSNTEVSRLLGKMWKEVPNDIKLQYKQKAAAMQEDFKREHPDYTYRKARRKRALNELLTKSSTAGFQPFPMGGSFPQDMNSFPPANQGFPMSFPQQGTDPNGQQMFQMPGMASMGNMPAIQSMTMPGMQQLGQNQLFNLQPHYPPSK</sequence>
<dbReference type="GO" id="GO:0005634">
    <property type="term" value="C:nucleus"/>
    <property type="evidence" value="ECO:0000318"/>
    <property type="project" value="GO_Central"/>
</dbReference>
<keyword evidence="8" id="KW-1185">Reference proteome</keyword>
<dbReference type="SMART" id="SM00398">
    <property type="entry name" value="HMG"/>
    <property type="match status" value="1"/>
</dbReference>
<evidence type="ECO:0000313" key="7">
    <source>
        <dbReference type="EMBL" id="EAY09041.1"/>
    </source>
</evidence>
<dbReference type="RefSeq" id="XP_001321264.1">
    <property type="nucleotide sequence ID" value="XM_001321229.1"/>
</dbReference>
<evidence type="ECO:0000313" key="8">
    <source>
        <dbReference type="Proteomes" id="UP000001542"/>
    </source>
</evidence>
<reference evidence="7" key="2">
    <citation type="journal article" date="2007" name="Science">
        <title>Draft genome sequence of the sexually transmitted pathogen Trichomonas vaginalis.</title>
        <authorList>
            <person name="Carlton J.M."/>
            <person name="Hirt R.P."/>
            <person name="Silva J.C."/>
            <person name="Delcher A.L."/>
            <person name="Schatz M."/>
            <person name="Zhao Q."/>
            <person name="Wortman J.R."/>
            <person name="Bidwell S.L."/>
            <person name="Alsmark U.C.M."/>
            <person name="Besteiro S."/>
            <person name="Sicheritz-Ponten T."/>
            <person name="Noel C.J."/>
            <person name="Dacks J.B."/>
            <person name="Foster P.G."/>
            <person name="Simillion C."/>
            <person name="Van de Peer Y."/>
            <person name="Miranda-Saavedra D."/>
            <person name="Barton G.J."/>
            <person name="Westrop G.D."/>
            <person name="Mueller S."/>
            <person name="Dessi D."/>
            <person name="Fiori P.L."/>
            <person name="Ren Q."/>
            <person name="Paulsen I."/>
            <person name="Zhang H."/>
            <person name="Bastida-Corcuera F.D."/>
            <person name="Simoes-Barbosa A."/>
            <person name="Brown M.T."/>
            <person name="Hayes R.D."/>
            <person name="Mukherjee M."/>
            <person name="Okumura C.Y."/>
            <person name="Schneider R."/>
            <person name="Smith A.J."/>
            <person name="Vanacova S."/>
            <person name="Villalvazo M."/>
            <person name="Haas B.J."/>
            <person name="Pertea M."/>
            <person name="Feldblyum T.V."/>
            <person name="Utterback T.R."/>
            <person name="Shu C.L."/>
            <person name="Osoegawa K."/>
            <person name="de Jong P.J."/>
            <person name="Hrdy I."/>
            <person name="Horvathova L."/>
            <person name="Zubacova Z."/>
            <person name="Dolezal P."/>
            <person name="Malik S.B."/>
            <person name="Logsdon J.M. Jr."/>
            <person name="Henze K."/>
            <person name="Gupta A."/>
            <person name="Wang C.C."/>
            <person name="Dunne R.L."/>
            <person name="Upcroft J.A."/>
            <person name="Upcroft P."/>
            <person name="White O."/>
            <person name="Salzberg S.L."/>
            <person name="Tang P."/>
            <person name="Chiu C.-H."/>
            <person name="Lee Y.-S."/>
            <person name="Embley T.M."/>
            <person name="Coombs G.H."/>
            <person name="Mottram J.C."/>
            <person name="Tachezy J."/>
            <person name="Fraser-Liggett C.M."/>
            <person name="Johnson P.J."/>
        </authorList>
    </citation>
    <scope>NUCLEOTIDE SEQUENCE [LARGE SCALE GENOMIC DNA]</scope>
    <source>
        <strain evidence="7">G3</strain>
    </source>
</reference>
<dbReference type="STRING" id="5722.A2EE44"/>
<name>A2EE44_TRIV3</name>
<dbReference type="OrthoDB" id="6247875at2759"/>
<dbReference type="GO" id="GO:0001228">
    <property type="term" value="F:DNA-binding transcription activator activity, RNA polymerase II-specific"/>
    <property type="evidence" value="ECO:0000318"/>
    <property type="project" value="GO_Central"/>
</dbReference>
<dbReference type="InterPro" id="IPR050140">
    <property type="entry name" value="SRY-related_HMG-box_TF-like"/>
</dbReference>
<dbReference type="PROSITE" id="PS50118">
    <property type="entry name" value="HMG_BOX_2"/>
    <property type="match status" value="1"/>
</dbReference>
<evidence type="ECO:0000256" key="1">
    <source>
        <dbReference type="ARBA" id="ARBA00023015"/>
    </source>
</evidence>
<organism evidence="7 8">
    <name type="scientific">Trichomonas vaginalis (strain ATCC PRA-98 / G3)</name>
    <dbReference type="NCBI Taxonomy" id="412133"/>
    <lineage>
        <taxon>Eukaryota</taxon>
        <taxon>Metamonada</taxon>
        <taxon>Parabasalia</taxon>
        <taxon>Trichomonadida</taxon>
        <taxon>Trichomonadidae</taxon>
        <taxon>Trichomonas</taxon>
    </lineage>
</organism>
<dbReference type="InterPro" id="IPR036910">
    <property type="entry name" value="HMG_box_dom_sf"/>
</dbReference>
<dbReference type="eggNOG" id="KOG0527">
    <property type="taxonomic scope" value="Eukaryota"/>
</dbReference>
<gene>
    <name evidence="7" type="ORF">TVAG_180150</name>
</gene>
<dbReference type="Pfam" id="PF00505">
    <property type="entry name" value="HMG_box"/>
    <property type="match status" value="1"/>
</dbReference>
<evidence type="ECO:0000259" key="6">
    <source>
        <dbReference type="PROSITE" id="PS50118"/>
    </source>
</evidence>
<dbReference type="AlphaFoldDB" id="A2EE44"/>
<feature type="domain" description="HMG box" evidence="6">
    <location>
        <begin position="41"/>
        <end position="109"/>
    </location>
</feature>
<accession>A2EE44</accession>
<dbReference type="VEuPathDB" id="TrichDB:TVAG_180150"/>
<evidence type="ECO:0000256" key="5">
    <source>
        <dbReference type="SAM" id="MobiDB-lite"/>
    </source>
</evidence>
<keyword evidence="4" id="KW-0539">Nucleus</keyword>
<dbReference type="Gene3D" id="1.10.30.10">
    <property type="entry name" value="High mobility group box domain"/>
    <property type="match status" value="1"/>
</dbReference>
<dbReference type="CDD" id="cd01389">
    <property type="entry name" value="HMG-box_ROX1-like"/>
    <property type="match status" value="1"/>
</dbReference>
<dbReference type="FunFam" id="1.10.30.10:FF:000041">
    <property type="entry name" value="HMG box family protein"/>
    <property type="match status" value="1"/>
</dbReference>
<feature type="DNA-binding region" description="HMG box" evidence="4">
    <location>
        <begin position="41"/>
        <end position="109"/>
    </location>
</feature>
<dbReference type="SUPFAM" id="SSF47095">
    <property type="entry name" value="HMG-box"/>
    <property type="match status" value="1"/>
</dbReference>
<proteinExistence type="predicted"/>
<dbReference type="GO" id="GO:0045944">
    <property type="term" value="P:positive regulation of transcription by RNA polymerase II"/>
    <property type="evidence" value="ECO:0000318"/>
    <property type="project" value="GO_Central"/>
</dbReference>
<dbReference type="EMBL" id="DS113365">
    <property type="protein sequence ID" value="EAY09041.1"/>
    <property type="molecule type" value="Genomic_DNA"/>
</dbReference>
<evidence type="ECO:0000256" key="2">
    <source>
        <dbReference type="ARBA" id="ARBA00023125"/>
    </source>
</evidence>
<feature type="region of interest" description="Disordered" evidence="5">
    <location>
        <begin position="1"/>
        <end position="45"/>
    </location>
</feature>
<keyword evidence="3" id="KW-0804">Transcription</keyword>